<dbReference type="Pfam" id="PF20094">
    <property type="entry name" value="GWxTD_dom"/>
    <property type="match status" value="1"/>
</dbReference>
<protein>
    <submittedName>
        <fullName evidence="2">GWxTD domain-containing protein</fullName>
    </submittedName>
</protein>
<dbReference type="NCBIfam" id="TIGR04514">
    <property type="entry name" value="GWxTD_dom"/>
    <property type="match status" value="1"/>
</dbReference>
<keyword evidence="3" id="KW-1185">Reference proteome</keyword>
<evidence type="ECO:0000259" key="1">
    <source>
        <dbReference type="Pfam" id="PF20094"/>
    </source>
</evidence>
<comment type="caution">
    <text evidence="2">The sequence shown here is derived from an EMBL/GenBank/DDBJ whole genome shotgun (WGS) entry which is preliminary data.</text>
</comment>
<gene>
    <name evidence="2" type="ORF">ACFSR2_17765</name>
</gene>
<sequence length="428" mass="49804">MRKILLYALILGLTGCATNKKTNKNNNNAPREARTVANYPEVVAKPMVVAIKSRYIVKDSSSAKVFMELDVENLSKDKALQQMKETFRLSFLLQSDYGVRDRLAYNKVDFTEQNFILRDGKVEVVFDIPRPKNISRALLLTEIFELATSKKSNNDLVIDFSATRLGDRYGLYVSDMSRPLFRNYINKKDTFQIRSIDNHVRDLYLIRYANDFDPAQSPMATTLKPAIKSLRIEEIQKIQTGTPLQLQTEGVYFAVEDTMNTRNGLGFMIVDNRFPKFTLPEKLVKPLIYMSTSQETRTVAENPDAKQALDRYFLSITGGNQTLSKKIIKTYYRRIEEANRLFTSFKEGWKTDKGMVYIILGPPNKVQRSRDREVWMYAQSQNFSEIIFTFNKRPNQLADNYYELVRYPEYQAYWYPFVEAWRTGNVME</sequence>
<organism evidence="2 3">
    <name type="scientific">Emticicia soli</name>
    <dbReference type="NCBI Taxonomy" id="2027878"/>
    <lineage>
        <taxon>Bacteria</taxon>
        <taxon>Pseudomonadati</taxon>
        <taxon>Bacteroidota</taxon>
        <taxon>Cytophagia</taxon>
        <taxon>Cytophagales</taxon>
        <taxon>Leadbetterellaceae</taxon>
        <taxon>Emticicia</taxon>
    </lineage>
</organism>
<name>A0ABW5JAD9_9BACT</name>
<reference evidence="3" key="1">
    <citation type="journal article" date="2019" name="Int. J. Syst. Evol. Microbiol.">
        <title>The Global Catalogue of Microorganisms (GCM) 10K type strain sequencing project: providing services to taxonomists for standard genome sequencing and annotation.</title>
        <authorList>
            <consortium name="The Broad Institute Genomics Platform"/>
            <consortium name="The Broad Institute Genome Sequencing Center for Infectious Disease"/>
            <person name="Wu L."/>
            <person name="Ma J."/>
        </authorList>
    </citation>
    <scope>NUCLEOTIDE SEQUENCE [LARGE SCALE GENOMIC DNA]</scope>
    <source>
        <strain evidence="3">KCTC 52344</strain>
    </source>
</reference>
<accession>A0ABW5JAD9</accession>
<dbReference type="PROSITE" id="PS51257">
    <property type="entry name" value="PROKAR_LIPOPROTEIN"/>
    <property type="match status" value="1"/>
</dbReference>
<evidence type="ECO:0000313" key="2">
    <source>
        <dbReference type="EMBL" id="MFD2522751.1"/>
    </source>
</evidence>
<dbReference type="EMBL" id="JBHULC010000021">
    <property type="protein sequence ID" value="MFD2522751.1"/>
    <property type="molecule type" value="Genomic_DNA"/>
</dbReference>
<dbReference type="Proteomes" id="UP001597510">
    <property type="component" value="Unassembled WGS sequence"/>
</dbReference>
<dbReference type="InterPro" id="IPR030959">
    <property type="entry name" value="GWxTD_dom"/>
</dbReference>
<proteinExistence type="predicted"/>
<evidence type="ECO:0000313" key="3">
    <source>
        <dbReference type="Proteomes" id="UP001597510"/>
    </source>
</evidence>
<dbReference type="RefSeq" id="WP_340237839.1">
    <property type="nucleotide sequence ID" value="NZ_JBBEWC010000008.1"/>
</dbReference>
<feature type="domain" description="GWxTD" evidence="1">
    <location>
        <begin position="250"/>
        <end position="423"/>
    </location>
</feature>